<dbReference type="InterPro" id="IPR009057">
    <property type="entry name" value="Homeodomain-like_sf"/>
</dbReference>
<organism evidence="6">
    <name type="scientific">Anopheles atroparvus</name>
    <name type="common">European mosquito</name>
    <dbReference type="NCBI Taxonomy" id="41427"/>
    <lineage>
        <taxon>Eukaryota</taxon>
        <taxon>Metazoa</taxon>
        <taxon>Ecdysozoa</taxon>
        <taxon>Arthropoda</taxon>
        <taxon>Hexapoda</taxon>
        <taxon>Insecta</taxon>
        <taxon>Pterygota</taxon>
        <taxon>Neoptera</taxon>
        <taxon>Endopterygota</taxon>
        <taxon>Diptera</taxon>
        <taxon>Nematocera</taxon>
        <taxon>Culicoidea</taxon>
        <taxon>Culicidae</taxon>
        <taxon>Anophelinae</taxon>
        <taxon>Anopheles</taxon>
    </lineage>
</organism>
<dbReference type="SUPFAM" id="SSF46689">
    <property type="entry name" value="Homeodomain-like"/>
    <property type="match status" value="1"/>
</dbReference>
<feature type="domain" description="Myb-like" evidence="5">
    <location>
        <begin position="172"/>
        <end position="236"/>
    </location>
</feature>
<evidence type="ECO:0000256" key="2">
    <source>
        <dbReference type="ARBA" id="ARBA00023125"/>
    </source>
</evidence>
<dbReference type="GO" id="GO:0005634">
    <property type="term" value="C:nucleus"/>
    <property type="evidence" value="ECO:0007669"/>
    <property type="project" value="UniProtKB-SubCell"/>
</dbReference>
<dbReference type="GO" id="GO:0003677">
    <property type="term" value="F:DNA binding"/>
    <property type="evidence" value="ECO:0007669"/>
    <property type="project" value="UniProtKB-KW"/>
</dbReference>
<dbReference type="InterPro" id="IPR001005">
    <property type="entry name" value="SANT/Myb"/>
</dbReference>
<evidence type="ECO:0000256" key="1">
    <source>
        <dbReference type="ARBA" id="ARBA00004123"/>
    </source>
</evidence>
<proteinExistence type="predicted"/>
<evidence type="ECO:0000256" key="4">
    <source>
        <dbReference type="SAM" id="MobiDB-lite"/>
    </source>
</evidence>
<keyword evidence="3" id="KW-0539">Nucleus</keyword>
<evidence type="ECO:0000259" key="5">
    <source>
        <dbReference type="SMART" id="SM00717"/>
    </source>
</evidence>
<feature type="compositionally biased region" description="Low complexity" evidence="4">
    <location>
        <begin position="936"/>
        <end position="947"/>
    </location>
</feature>
<protein>
    <recommendedName>
        <fullName evidence="5">Myb-like domain-containing protein</fullName>
    </recommendedName>
</protein>
<dbReference type="PANTHER" id="PTHR21677:SF1">
    <property type="entry name" value="PROTEIN CRAMPED-LIKE"/>
    <property type="match status" value="1"/>
</dbReference>
<feature type="region of interest" description="Disordered" evidence="4">
    <location>
        <begin position="919"/>
        <end position="959"/>
    </location>
</feature>
<dbReference type="EnsemblMetazoa" id="AATE002822-RA">
    <property type="protein sequence ID" value="AATE002822-PA.1"/>
    <property type="gene ID" value="AATE002822"/>
</dbReference>
<dbReference type="SMART" id="SM00717">
    <property type="entry name" value="SANT"/>
    <property type="match status" value="1"/>
</dbReference>
<dbReference type="InterPro" id="IPR055315">
    <property type="entry name" value="Cramped-like"/>
</dbReference>
<evidence type="ECO:0000256" key="3">
    <source>
        <dbReference type="ARBA" id="ARBA00023242"/>
    </source>
</evidence>
<dbReference type="OrthoDB" id="515799at2759"/>
<dbReference type="GO" id="GO:0007389">
    <property type="term" value="P:pattern specification process"/>
    <property type="evidence" value="ECO:0007669"/>
    <property type="project" value="TreeGrafter"/>
</dbReference>
<reference evidence="6" key="2">
    <citation type="submission" date="2022-08" db="UniProtKB">
        <authorList>
            <consortium name="EnsemblMetazoa"/>
        </authorList>
    </citation>
    <scope>IDENTIFICATION</scope>
    <source>
        <strain evidence="6">EBRO</strain>
    </source>
</reference>
<dbReference type="AlphaFoldDB" id="A0A182IP58"/>
<keyword evidence="7" id="KW-1185">Reference proteome</keyword>
<accession>A0A182IP58</accession>
<dbReference type="VEuPathDB" id="VectorBase:AATE002822"/>
<keyword evidence="2" id="KW-0238">DNA-binding</keyword>
<comment type="subcellular location">
    <subcellularLocation>
        <location evidence="1">Nucleus</location>
    </subcellularLocation>
</comment>
<dbReference type="Gene3D" id="1.20.58.1880">
    <property type="match status" value="1"/>
</dbReference>
<dbReference type="Proteomes" id="UP000075880">
    <property type="component" value="Unassembled WGS sequence"/>
</dbReference>
<evidence type="ECO:0000313" key="7">
    <source>
        <dbReference type="Proteomes" id="UP000075880"/>
    </source>
</evidence>
<reference evidence="7" key="1">
    <citation type="submission" date="2021-09" db="EMBL/GenBank/DDBJ databases">
        <authorList>
            <consortium name="Infravec"/>
            <person name="Campbell I L."/>
            <person name="Maslen G."/>
            <person name="Yates A."/>
        </authorList>
    </citation>
    <scope>NUCLEOTIDE SEQUENCE [LARGE SCALE GENOMIC DNA]</scope>
    <source>
        <strain evidence="7">Infravec2 EBRE</strain>
    </source>
</reference>
<name>A0A182IP58_ANOAO</name>
<dbReference type="EnsemblMetazoa" id="ENSAATROPT017201">
    <property type="protein sequence ID" value="ENSAATROPP015178"/>
    <property type="gene ID" value="ENSAATROPG014065"/>
</dbReference>
<dbReference type="STRING" id="41427.A0A182IP58"/>
<sequence>MYESGGSNFFSGIGSFNEPKYATSTDEEPARKKRCGLTPFSGLPTEQTQTSGTCDTLQNGDTFILITAPSEIVQESTLSSIANTKPANVSKQKKESGHGVAVSPAEEVLGSVTTFYPAGHPENGHTLRTSARVKHKMRMETIHNTPAHAERKEQTKPSGTALAKTPIQQKQMRVVWSNHDKNLFFEALNEYGKDFEAILNYLNTKKRRKDNGCEQQVFKTKDVRSLYYQFNQKISKYLHFSDEVKKEAQELYALINYGEMRKKMPFQNKKYFPKLKDLVYKGFTMVREKGKTIRIKTPSCRALRKLNQLEEWQQEIKLPPRVDVMLQPANMEAWGRVQSLAQNPRVRITVTIQKRVSALLQLFQQKWRPQELRLIERVKKMETVSATVTSKLMRQRMQNEIQFCSQIMPPAAIPSSASASSELVGQVVNFQLHFVPSHSAVIHRPLISLAEFQSNTSICLNSYEQRIGVKVRGETLALSEKSAGGTYKKSKLCPEVGHDATKDEKQVVEQMTKININEFLKSPNASNESIELKEMDCLDIELMNEHGARSGDDCDGLDGMEHTYGTVDTNTLPATVGSDPVVARMSDNSNDEFALQSESVPLQYETEMLAVHAVGEGENMQTVTSTLTTYVTTVTSTTTTTAVRKKCTRRKGSDASKVAPGVFSHLRPLVSEQETQRIRDGWTLSNAGDLTIGDLYIMFGEDMKLHLEYDWVWEEATLPRTFAPVHVKLCAAANEEQTNAAAPPMVCAEQNHRTDDAPNTNDTPAAEDGAYTGVDSCFGLKDEPCSEGMTNKDEINMIGKRLKQLLMLVNLGAKGGKKKCSCGNAVERKPKRNDCDNNLSTSQDDNMLFKQPVLPARIRVNYLTPEPHMSPQVRYKQSRWWRTRINRHQGHYPSLPAPRTPHSTTDTFSAIASDAISVPNTRESASRVPFPHANTSKVGKGNGSSSSLPIASCPDPSDSSLGVNRIERVLYEEENANDIGATARFALGSESNVSSSGIQTNPKSSNALSVGGFGAPAEVAKDDALSATTATFTTTVSHSTAIASAAPQNDDSCLSLFDLSLPSTSSSLMANIFSTSATESSADTSLLPRSPVDAKMLNTGLGDISLTSFFGQLDAVYQNDEAAHRQPVQSGNIFDLDISTMSEGSIDYIARFENIASELRAQGNP</sequence>
<evidence type="ECO:0000313" key="6">
    <source>
        <dbReference type="EnsemblMetazoa" id="AATE002822-PA.1"/>
    </source>
</evidence>
<dbReference type="GO" id="GO:0003682">
    <property type="term" value="F:chromatin binding"/>
    <property type="evidence" value="ECO:0007669"/>
    <property type="project" value="InterPro"/>
</dbReference>
<dbReference type="PANTHER" id="PTHR21677">
    <property type="entry name" value="CRAMPED PROTEIN"/>
    <property type="match status" value="1"/>
</dbReference>